<dbReference type="SUPFAM" id="SSF50939">
    <property type="entry name" value="Sialidases"/>
    <property type="match status" value="1"/>
</dbReference>
<dbReference type="CDD" id="cd15482">
    <property type="entry name" value="Sialidase_non-viral"/>
    <property type="match status" value="1"/>
</dbReference>
<sequence>MRLRQFHLPAKYRQVIEKAPGTARQYLGQPDLILLDEKTLISVYPVGHGAGPIVMQVSRDGGLTWKEKKGTPDSWKKAIETPTIYKLNFVNGDLKLMLISGCPDWKDNQEGGWLTSLSSDGGASWSEFQKCHPFLENGCMNWSNVAMAGLIQVKDPEGNRLDKWLGVYHDNAFRNYKTYLTFDESGNEKWSAPEPYLAAYREIERTYQICEVCLFRSPDGKRLMALGRTQSHMHQSVSFYSDDEGLTWSVPRGVHDSLQGERHKAAYDPISGRLLISFREIIIDHNQNGIIEPDDWLAGDWVAWIGTYEDILERKAGLARIVLAEDWTNSNKSGDTGYAGLAVQNDGTFILHSYGHWDREFSENWQNGVETDLCYIIQAKFKLKELGLEL</sequence>
<dbReference type="Gene3D" id="2.120.10.10">
    <property type="match status" value="1"/>
</dbReference>
<dbReference type="EMBL" id="VSSQ01002134">
    <property type="protein sequence ID" value="MPM13533.1"/>
    <property type="molecule type" value="Genomic_DNA"/>
</dbReference>
<accession>A0A644XH80</accession>
<organism evidence="2">
    <name type="scientific">bioreactor metagenome</name>
    <dbReference type="NCBI Taxonomy" id="1076179"/>
    <lineage>
        <taxon>unclassified sequences</taxon>
        <taxon>metagenomes</taxon>
        <taxon>ecological metagenomes</taxon>
    </lineage>
</organism>
<evidence type="ECO:0000313" key="2">
    <source>
        <dbReference type="EMBL" id="MPM13533.1"/>
    </source>
</evidence>
<dbReference type="InterPro" id="IPR011040">
    <property type="entry name" value="Sialidase"/>
</dbReference>
<gene>
    <name evidence="2" type="ORF">SDC9_59890</name>
</gene>
<name>A0A644XH80_9ZZZZ</name>
<comment type="caution">
    <text evidence="2">The sequence shown here is derived from an EMBL/GenBank/DDBJ whole genome shotgun (WGS) entry which is preliminary data.</text>
</comment>
<proteinExistence type="predicted"/>
<feature type="domain" description="Sialidase" evidence="1">
    <location>
        <begin position="113"/>
        <end position="252"/>
    </location>
</feature>
<dbReference type="AlphaFoldDB" id="A0A644XH80"/>
<protein>
    <recommendedName>
        <fullName evidence="1">Sialidase domain-containing protein</fullName>
    </recommendedName>
</protein>
<dbReference type="InterPro" id="IPR036278">
    <property type="entry name" value="Sialidase_sf"/>
</dbReference>
<dbReference type="Pfam" id="PF13088">
    <property type="entry name" value="BNR_2"/>
    <property type="match status" value="1"/>
</dbReference>
<evidence type="ECO:0000259" key="1">
    <source>
        <dbReference type="Pfam" id="PF13088"/>
    </source>
</evidence>
<reference evidence="2" key="1">
    <citation type="submission" date="2019-08" db="EMBL/GenBank/DDBJ databases">
        <authorList>
            <person name="Kucharzyk K."/>
            <person name="Murdoch R.W."/>
            <person name="Higgins S."/>
            <person name="Loffler F."/>
        </authorList>
    </citation>
    <scope>NUCLEOTIDE SEQUENCE</scope>
</reference>